<dbReference type="PANTHER" id="PTHR34853">
    <property type="match status" value="1"/>
</dbReference>
<feature type="signal peptide" evidence="1">
    <location>
        <begin position="1"/>
        <end position="43"/>
    </location>
</feature>
<dbReference type="GO" id="GO:0016042">
    <property type="term" value="P:lipid catabolic process"/>
    <property type="evidence" value="ECO:0007669"/>
    <property type="project" value="InterPro"/>
</dbReference>
<sequence length="460" mass="49404">MSRSLTAAGVNQRRFGGPQVRTRRLASVAVAACVAWAGGGVAAADPAFPPSFPPEQNQLPRLPSEPQLYDMLPIPTPAEDLWYDDPPNLASYAPGAIVRSREVQTRLLGIPFPVYTKQLLYRSSDVHDNPIVTATTVIVPGIPWHGSPRPVVSFQEAIDSTNSACNPSYTLQTGTMKESTLLAGWLAQGFAINVPDFDGKFNTFNTYDEGKMVLDSLRAMKNDPALGLTDSGIALYGYSGGGSGSIRAAELRQSYAPDVRLLGTAIGGTPGDLVAQAKYATQEQPGLTGISNFTMWLGLASLSREYPDVFDPEELLTPEGQQIVADIASRCVLTIAPTGMYRPISAYYQPGKSLEGSPEIIEVLRDNSLGKYVPDSPVLWWHGVWDELIPPSVVLPTVDSLWQRGADLRFVTVPIPEHVVNAGVGWAPATAWISHVLRGGSPGPKFNAPFQPLPPGFPGS</sequence>
<evidence type="ECO:0000256" key="1">
    <source>
        <dbReference type="SAM" id="SignalP"/>
    </source>
</evidence>
<dbReference type="Pfam" id="PF03583">
    <property type="entry name" value="LIP"/>
    <property type="match status" value="1"/>
</dbReference>
<dbReference type="InterPro" id="IPR029058">
    <property type="entry name" value="AB_hydrolase_fold"/>
</dbReference>
<gene>
    <name evidence="2" type="ORF">FEK34_18170</name>
</gene>
<dbReference type="Gene3D" id="3.40.50.1820">
    <property type="entry name" value="alpha/beta hydrolase"/>
    <property type="match status" value="1"/>
</dbReference>
<proteinExistence type="predicted"/>
<organism evidence="2 3">
    <name type="scientific">Nocardia cyriacigeorgica</name>
    <dbReference type="NCBI Taxonomy" id="135487"/>
    <lineage>
        <taxon>Bacteria</taxon>
        <taxon>Bacillati</taxon>
        <taxon>Actinomycetota</taxon>
        <taxon>Actinomycetes</taxon>
        <taxon>Mycobacteriales</taxon>
        <taxon>Nocardiaceae</taxon>
        <taxon>Nocardia</taxon>
    </lineage>
</organism>
<feature type="chain" id="PRO_5024377854" evidence="1">
    <location>
        <begin position="44"/>
        <end position="460"/>
    </location>
</feature>
<dbReference type="SUPFAM" id="SSF53474">
    <property type="entry name" value="alpha/beta-Hydrolases"/>
    <property type="match status" value="1"/>
</dbReference>
<keyword evidence="1" id="KW-0732">Signal</keyword>
<dbReference type="GO" id="GO:0004806">
    <property type="term" value="F:triacylglycerol lipase activity"/>
    <property type="evidence" value="ECO:0007669"/>
    <property type="project" value="InterPro"/>
</dbReference>
<dbReference type="InterPro" id="IPR005152">
    <property type="entry name" value="Lipase_secreted"/>
</dbReference>
<reference evidence="2 3" key="1">
    <citation type="submission" date="2019-05" db="EMBL/GenBank/DDBJ databases">
        <title>Genomes sequences of two Nocardia cyriacigeorgica environmental isolates, type strains Nocardia asteroides ATCC 19247 and Nocardia cyriacigeorgica DSM 44484.</title>
        <authorList>
            <person name="Vautrin F."/>
            <person name="Bergeron E."/>
            <person name="Dubost A."/>
            <person name="Abrouk D."/>
            <person name="Rodriguez Nava V."/>
            <person name="Pujic P."/>
        </authorList>
    </citation>
    <scope>NUCLEOTIDE SEQUENCE [LARGE SCALE GENOMIC DNA]</scope>
    <source>
        <strain evidence="2 3">EML 446</strain>
    </source>
</reference>
<dbReference type="Proteomes" id="UP000306378">
    <property type="component" value="Unassembled WGS sequence"/>
</dbReference>
<dbReference type="AlphaFoldDB" id="A0A5R8NM93"/>
<dbReference type="Gene3D" id="1.10.260.130">
    <property type="match status" value="1"/>
</dbReference>
<evidence type="ECO:0000313" key="2">
    <source>
        <dbReference type="EMBL" id="TLF76809.1"/>
    </source>
</evidence>
<dbReference type="EMBL" id="VBUT01000006">
    <property type="protein sequence ID" value="TLF76809.1"/>
    <property type="molecule type" value="Genomic_DNA"/>
</dbReference>
<accession>A0A5R8NM93</accession>
<protein>
    <submittedName>
        <fullName evidence="2">Triacylglycerol lipase</fullName>
    </submittedName>
</protein>
<dbReference type="PANTHER" id="PTHR34853:SF1">
    <property type="entry name" value="LIPASE 5"/>
    <property type="match status" value="1"/>
</dbReference>
<evidence type="ECO:0000313" key="3">
    <source>
        <dbReference type="Proteomes" id="UP000306378"/>
    </source>
</evidence>
<comment type="caution">
    <text evidence="2">The sequence shown here is derived from an EMBL/GenBank/DDBJ whole genome shotgun (WGS) entry which is preliminary data.</text>
</comment>
<name>A0A5R8NM93_9NOCA</name>